<gene>
    <name evidence="1" type="ORF">QR680_001078</name>
</gene>
<comment type="caution">
    <text evidence="1">The sequence shown here is derived from an EMBL/GenBank/DDBJ whole genome shotgun (WGS) entry which is preliminary data.</text>
</comment>
<dbReference type="Proteomes" id="UP001175271">
    <property type="component" value="Unassembled WGS sequence"/>
</dbReference>
<organism evidence="1 2">
    <name type="scientific">Steinernema hermaphroditum</name>
    <dbReference type="NCBI Taxonomy" id="289476"/>
    <lineage>
        <taxon>Eukaryota</taxon>
        <taxon>Metazoa</taxon>
        <taxon>Ecdysozoa</taxon>
        <taxon>Nematoda</taxon>
        <taxon>Chromadorea</taxon>
        <taxon>Rhabditida</taxon>
        <taxon>Tylenchina</taxon>
        <taxon>Panagrolaimomorpha</taxon>
        <taxon>Strongyloidoidea</taxon>
        <taxon>Steinernematidae</taxon>
        <taxon>Steinernema</taxon>
    </lineage>
</organism>
<sequence>MALYRTRSEGAIRARDLDARPVTLVTKKRSWDDLDIADHYRPQWTANRMRRSMMDEYWFDRYYYNPPSRFSYYYGDYIPTVTHWRCPFDYAYDYYPTKRGRYGLADINYRPYTLDPVADSFSRAMSMMRSGMIDYNTVDKYWLTPSYWDRRFKDYGQLHRWNLSTPKGNVYDRKAKSYYTYWA</sequence>
<dbReference type="EMBL" id="JAUCMV010000005">
    <property type="protein sequence ID" value="KAK0395036.1"/>
    <property type="molecule type" value="Genomic_DNA"/>
</dbReference>
<name>A0AA39GXR1_9BILA</name>
<keyword evidence="2" id="KW-1185">Reference proteome</keyword>
<reference evidence="1" key="1">
    <citation type="submission" date="2023-06" db="EMBL/GenBank/DDBJ databases">
        <title>Genomic analysis of the entomopathogenic nematode Steinernema hermaphroditum.</title>
        <authorList>
            <person name="Schwarz E.M."/>
            <person name="Heppert J.K."/>
            <person name="Baniya A."/>
            <person name="Schwartz H.T."/>
            <person name="Tan C.-H."/>
            <person name="Antoshechkin I."/>
            <person name="Sternberg P.W."/>
            <person name="Goodrich-Blair H."/>
            <person name="Dillman A.R."/>
        </authorList>
    </citation>
    <scope>NUCLEOTIDE SEQUENCE</scope>
    <source>
        <strain evidence="1">PS9179</strain>
        <tissue evidence="1">Whole animal</tissue>
    </source>
</reference>
<evidence type="ECO:0000313" key="1">
    <source>
        <dbReference type="EMBL" id="KAK0395036.1"/>
    </source>
</evidence>
<evidence type="ECO:0000313" key="2">
    <source>
        <dbReference type="Proteomes" id="UP001175271"/>
    </source>
</evidence>
<dbReference type="AlphaFoldDB" id="A0AA39GXR1"/>
<proteinExistence type="predicted"/>
<protein>
    <submittedName>
        <fullName evidence="1">Uncharacterized protein</fullName>
    </submittedName>
</protein>
<accession>A0AA39GXR1</accession>